<comment type="similarity">
    <text evidence="1">Belongs to the AHA1 family.</text>
</comment>
<gene>
    <name evidence="3" type="ORF">H0185_05205</name>
</gene>
<dbReference type="EMBL" id="JACWFH010000007">
    <property type="protein sequence ID" value="MBY0096202.1"/>
    <property type="molecule type" value="Genomic_DNA"/>
</dbReference>
<evidence type="ECO:0000259" key="2">
    <source>
        <dbReference type="Pfam" id="PF08327"/>
    </source>
</evidence>
<comment type="caution">
    <text evidence="3">The sequence shown here is derived from an EMBL/GenBank/DDBJ whole genome shotgun (WGS) entry which is preliminary data.</text>
</comment>
<feature type="domain" description="Activator of Hsp90 ATPase homologue 1/2-like C-terminal" evidence="2">
    <location>
        <begin position="6"/>
        <end position="127"/>
    </location>
</feature>
<dbReference type="SUPFAM" id="SSF55961">
    <property type="entry name" value="Bet v1-like"/>
    <property type="match status" value="1"/>
</dbReference>
<dbReference type="Gene3D" id="3.30.530.20">
    <property type="match status" value="1"/>
</dbReference>
<dbReference type="InterPro" id="IPR023393">
    <property type="entry name" value="START-like_dom_sf"/>
</dbReference>
<keyword evidence="4" id="KW-1185">Reference proteome</keyword>
<evidence type="ECO:0000313" key="3">
    <source>
        <dbReference type="EMBL" id="MBY0096202.1"/>
    </source>
</evidence>
<sequence>MKINKSANRVFEAIVDPVKIGNYWFSYSSERWEQGKSVTLRYDEYQAEGEISILKIKINNEIVFSWGGELGEETIVTITFKVLESNCTLIEIIESGFNEKDPELIGKMVGQKEGWVYMLSCLKSYLENGVTNLRASLVH</sequence>
<accession>A0ABS7K1S6</accession>
<dbReference type="InterPro" id="IPR013538">
    <property type="entry name" value="ASHA1/2-like_C"/>
</dbReference>
<dbReference type="Proteomes" id="UP000769780">
    <property type="component" value="Unassembled WGS sequence"/>
</dbReference>
<name>A0ABS7K1S6_9BACI</name>
<proteinExistence type="inferred from homology"/>
<evidence type="ECO:0000256" key="1">
    <source>
        <dbReference type="ARBA" id="ARBA00006817"/>
    </source>
</evidence>
<protein>
    <submittedName>
        <fullName evidence="3">SRPBCC domain-containing protein</fullName>
    </submittedName>
</protein>
<organism evidence="3 4">
    <name type="scientific">Mesobacillus maritimus</name>
    <dbReference type="NCBI Taxonomy" id="1643336"/>
    <lineage>
        <taxon>Bacteria</taxon>
        <taxon>Bacillati</taxon>
        <taxon>Bacillota</taxon>
        <taxon>Bacilli</taxon>
        <taxon>Bacillales</taxon>
        <taxon>Bacillaceae</taxon>
        <taxon>Mesobacillus</taxon>
    </lineage>
</organism>
<dbReference type="Pfam" id="PF08327">
    <property type="entry name" value="AHSA1"/>
    <property type="match status" value="1"/>
</dbReference>
<evidence type="ECO:0000313" key="4">
    <source>
        <dbReference type="Proteomes" id="UP000769780"/>
    </source>
</evidence>
<reference evidence="3 4" key="1">
    <citation type="submission" date="2020-07" db="EMBL/GenBank/DDBJ databases">
        <title>Fungal Genomes of the International Space Station.</title>
        <authorList>
            <person name="Seuylemezian A."/>
            <person name="Singh N.K."/>
            <person name="Wood J."/>
            <person name="Venkateswaran K."/>
        </authorList>
    </citation>
    <scope>NUCLEOTIDE SEQUENCE [LARGE SCALE GENOMIC DNA]</scope>
    <source>
        <strain evidence="3 4">PL-B2</strain>
    </source>
</reference>